<dbReference type="EMBL" id="CYSE01000004">
    <property type="protein sequence ID" value="CUH79456.1"/>
    <property type="molecule type" value="Genomic_DNA"/>
</dbReference>
<dbReference type="InterPro" id="IPR052698">
    <property type="entry name" value="MoCofactor_Util/Proc"/>
</dbReference>
<dbReference type="Pfam" id="PF02625">
    <property type="entry name" value="XdhC_CoxI"/>
    <property type="match status" value="1"/>
</dbReference>
<name>A0A0P1GE12_9RHOB</name>
<evidence type="ECO:0000313" key="4">
    <source>
        <dbReference type="Proteomes" id="UP000054935"/>
    </source>
</evidence>
<evidence type="ECO:0000259" key="2">
    <source>
        <dbReference type="Pfam" id="PF13478"/>
    </source>
</evidence>
<organism evidence="3 4">
    <name type="scientific">Tropicibacter naphthalenivorans</name>
    <dbReference type="NCBI Taxonomy" id="441103"/>
    <lineage>
        <taxon>Bacteria</taxon>
        <taxon>Pseudomonadati</taxon>
        <taxon>Pseudomonadota</taxon>
        <taxon>Alphaproteobacteria</taxon>
        <taxon>Rhodobacterales</taxon>
        <taxon>Roseobacteraceae</taxon>
        <taxon>Tropicibacter</taxon>
    </lineage>
</organism>
<proteinExistence type="predicted"/>
<dbReference type="Pfam" id="PF13478">
    <property type="entry name" value="XdhC_C"/>
    <property type="match status" value="1"/>
</dbReference>
<dbReference type="Proteomes" id="UP000054935">
    <property type="component" value="Unassembled WGS sequence"/>
</dbReference>
<sequence>MDQMLAQESTRRQARGEAFVMATVVRTMAATSAKPGAKALVDAEGTIVVGFLGGGCVRGAVGRAARDAIRQGQPQLLSIRPEELLQAEGVAAGDERDGVKFARNGCPSKGALDIFIEPVLPKDRLIICGAGPVAQALAALAERFDFERIVCVKDTPPESLPVVDHVEIGFDDGPHWQGAPFVVVATQGAGDALALARALDSGARHIAFVGSRRKFANLSEKLMAQGIAPEALARVQAPAGVDIHAITPDEIALSILADLIRLRREGAR</sequence>
<protein>
    <submittedName>
        <fullName evidence="3">Xanthine dehydrogenase accessory protein XdhC</fullName>
    </submittedName>
</protein>
<dbReference type="PANTHER" id="PTHR30388">
    <property type="entry name" value="ALDEHYDE OXIDOREDUCTASE MOLYBDENUM COFACTOR ASSEMBLY PROTEIN"/>
    <property type="match status" value="1"/>
</dbReference>
<reference evidence="3 4" key="1">
    <citation type="submission" date="2015-09" db="EMBL/GenBank/DDBJ databases">
        <authorList>
            <consortium name="Swine Surveillance"/>
        </authorList>
    </citation>
    <scope>NUCLEOTIDE SEQUENCE [LARGE SCALE GENOMIC DNA]</scope>
    <source>
        <strain evidence="3 4">CECT 7648</strain>
    </source>
</reference>
<gene>
    <name evidence="3" type="ORF">TRN7648_02481</name>
</gene>
<feature type="domain" description="XdhC- CoxI" evidence="1">
    <location>
        <begin position="13"/>
        <end position="78"/>
    </location>
</feature>
<accession>A0A0P1GE12</accession>
<feature type="domain" description="XdhC Rossmann" evidence="2">
    <location>
        <begin position="125"/>
        <end position="259"/>
    </location>
</feature>
<dbReference type="InterPro" id="IPR027051">
    <property type="entry name" value="XdhC_Rossmann_dom"/>
</dbReference>
<dbReference type="InterPro" id="IPR003777">
    <property type="entry name" value="XdhC_CoxI"/>
</dbReference>
<evidence type="ECO:0000259" key="1">
    <source>
        <dbReference type="Pfam" id="PF02625"/>
    </source>
</evidence>
<dbReference type="OrthoDB" id="5242066at2"/>
<evidence type="ECO:0000313" key="3">
    <source>
        <dbReference type="EMBL" id="CUH79456.1"/>
    </source>
</evidence>
<keyword evidence="4" id="KW-1185">Reference proteome</keyword>
<dbReference type="PANTHER" id="PTHR30388:SF6">
    <property type="entry name" value="XANTHINE DEHYDROGENASE SUBUNIT A-RELATED"/>
    <property type="match status" value="1"/>
</dbReference>
<dbReference type="AlphaFoldDB" id="A0A0P1GE12"/>
<dbReference type="STRING" id="441103.TRN7648_02481"/>
<dbReference type="Gene3D" id="3.40.50.720">
    <property type="entry name" value="NAD(P)-binding Rossmann-like Domain"/>
    <property type="match status" value="1"/>
</dbReference>